<dbReference type="EMBL" id="MU005580">
    <property type="protein sequence ID" value="KAF2685015.1"/>
    <property type="molecule type" value="Genomic_DNA"/>
</dbReference>
<evidence type="ECO:0000259" key="4">
    <source>
        <dbReference type="Pfam" id="PF17111"/>
    </source>
</evidence>
<evidence type="ECO:0000313" key="6">
    <source>
        <dbReference type="Proteomes" id="UP000799291"/>
    </source>
</evidence>
<dbReference type="InterPro" id="IPR002110">
    <property type="entry name" value="Ankyrin_rpt"/>
</dbReference>
<dbReference type="InterPro" id="IPR031348">
    <property type="entry name" value="PigL_N"/>
</dbReference>
<evidence type="ECO:0000313" key="5">
    <source>
        <dbReference type="EMBL" id="KAF2685015.1"/>
    </source>
</evidence>
<dbReference type="SUPFAM" id="SSF48403">
    <property type="entry name" value="Ankyrin repeat"/>
    <property type="match status" value="2"/>
</dbReference>
<feature type="domain" description="Azaphilone pigments biosynthesis cluster protein L N-terminal" evidence="4">
    <location>
        <begin position="1"/>
        <end position="143"/>
    </location>
</feature>
<keyword evidence="6" id="KW-1185">Reference proteome</keyword>
<dbReference type="Pfam" id="PF13606">
    <property type="entry name" value="Ank_3"/>
    <property type="match status" value="1"/>
</dbReference>
<keyword evidence="2 3" id="KW-0040">ANK repeat</keyword>
<reference evidence="5" key="1">
    <citation type="journal article" date="2020" name="Stud. Mycol.">
        <title>101 Dothideomycetes genomes: a test case for predicting lifestyles and emergence of pathogens.</title>
        <authorList>
            <person name="Haridas S."/>
            <person name="Albert R."/>
            <person name="Binder M."/>
            <person name="Bloem J."/>
            <person name="Labutti K."/>
            <person name="Salamov A."/>
            <person name="Andreopoulos B."/>
            <person name="Baker S."/>
            <person name="Barry K."/>
            <person name="Bills G."/>
            <person name="Bluhm B."/>
            <person name="Cannon C."/>
            <person name="Castanera R."/>
            <person name="Culley D."/>
            <person name="Daum C."/>
            <person name="Ezra D."/>
            <person name="Gonzalez J."/>
            <person name="Henrissat B."/>
            <person name="Kuo A."/>
            <person name="Liang C."/>
            <person name="Lipzen A."/>
            <person name="Lutzoni F."/>
            <person name="Magnuson J."/>
            <person name="Mondo S."/>
            <person name="Nolan M."/>
            <person name="Ohm R."/>
            <person name="Pangilinan J."/>
            <person name="Park H.-J."/>
            <person name="Ramirez L."/>
            <person name="Alfaro M."/>
            <person name="Sun H."/>
            <person name="Tritt A."/>
            <person name="Yoshinaga Y."/>
            <person name="Zwiers L.-H."/>
            <person name="Turgeon B."/>
            <person name="Goodwin S."/>
            <person name="Spatafora J."/>
            <person name="Crous P."/>
            <person name="Grigoriev I."/>
        </authorList>
    </citation>
    <scope>NUCLEOTIDE SEQUENCE</scope>
    <source>
        <strain evidence="5">CBS 122367</strain>
    </source>
</reference>
<dbReference type="SMART" id="SM00248">
    <property type="entry name" value="ANK"/>
    <property type="match status" value="7"/>
</dbReference>
<gene>
    <name evidence="5" type="ORF">K458DRAFT_431252</name>
</gene>
<dbReference type="Pfam" id="PF00023">
    <property type="entry name" value="Ank"/>
    <property type="match status" value="1"/>
</dbReference>
<dbReference type="Pfam" id="PF12796">
    <property type="entry name" value="Ank_2"/>
    <property type="match status" value="1"/>
</dbReference>
<dbReference type="PROSITE" id="PS50088">
    <property type="entry name" value="ANK_REPEAT"/>
    <property type="match status" value="3"/>
</dbReference>
<evidence type="ECO:0000256" key="3">
    <source>
        <dbReference type="PROSITE-ProRule" id="PRU00023"/>
    </source>
</evidence>
<organism evidence="5 6">
    <name type="scientific">Lentithecium fluviatile CBS 122367</name>
    <dbReference type="NCBI Taxonomy" id="1168545"/>
    <lineage>
        <taxon>Eukaryota</taxon>
        <taxon>Fungi</taxon>
        <taxon>Dikarya</taxon>
        <taxon>Ascomycota</taxon>
        <taxon>Pezizomycotina</taxon>
        <taxon>Dothideomycetes</taxon>
        <taxon>Pleosporomycetidae</taxon>
        <taxon>Pleosporales</taxon>
        <taxon>Massarineae</taxon>
        <taxon>Lentitheciaceae</taxon>
        <taxon>Lentithecium</taxon>
    </lineage>
</organism>
<dbReference type="OrthoDB" id="341259at2759"/>
<accession>A0A6G1J454</accession>
<evidence type="ECO:0000256" key="1">
    <source>
        <dbReference type="ARBA" id="ARBA00022737"/>
    </source>
</evidence>
<proteinExistence type="predicted"/>
<dbReference type="PANTHER" id="PTHR24126">
    <property type="entry name" value="ANKYRIN REPEAT, PH AND SEC7 DOMAIN CONTAINING PROTEIN SECG-RELATED"/>
    <property type="match status" value="1"/>
</dbReference>
<dbReference type="InterPro" id="IPR036770">
    <property type="entry name" value="Ankyrin_rpt-contain_sf"/>
</dbReference>
<feature type="repeat" description="ANK" evidence="3">
    <location>
        <begin position="508"/>
        <end position="540"/>
    </location>
</feature>
<dbReference type="Pfam" id="PF17111">
    <property type="entry name" value="PigL_N"/>
    <property type="match status" value="1"/>
</dbReference>
<feature type="repeat" description="ANK" evidence="3">
    <location>
        <begin position="474"/>
        <end position="506"/>
    </location>
</feature>
<evidence type="ECO:0000256" key="2">
    <source>
        <dbReference type="ARBA" id="ARBA00023043"/>
    </source>
</evidence>
<dbReference type="Gene3D" id="1.25.40.20">
    <property type="entry name" value="Ankyrin repeat-containing domain"/>
    <property type="match status" value="3"/>
</dbReference>
<keyword evidence="1" id="KW-0677">Repeat</keyword>
<sequence length="746" mass="82291">MDPLSITASTITLITAANKASTRIYNLAKAVSSKSEEIRSILNELQDLQIVLSSAEIMIRGNRDEPWHLDPVSAFPVLLRRLQDKLVSIESFLRDFTDSSGDKGIQLKTLEWAVRGRDKARHLKDDIHSFKWNLSTSISTIAASSALGVDQSLTKVELGLQDLQQGVEAAKNLSIENNRRTLEATNDLGCSGESLMKYLEERLDQIKNDVDENSTTMFLRGQLNSLLPPSAVAMHLSLQQRIMCVPDCSCICHQWQYINSPQLLDALIGSVVIGYSGVRLATRKCTMSKCRVQATSALRFSYKFPMWMFPVTINFASYSRYGQPTAGLSVARIRPHTSAIFAFAEAGNVEGMKMLFDRGLASPFDVSFQTGDQPLHITADHGFLQASRLLVAYGADPHQQDTGRRNTPHSNAWNTILSGTVKPKFQNQLGALFVNVHASFEFSRLHEVVLGLRPGSLEKELDKPNCDINARDSFGNTALLWACRRGDEDSARILLVKGADPEIPNSNYGRTPLMAACVHPSVPIIKMLLENGVDVNVRTRSGLDALIYLVEEDRDPQPVGKIVEATRLLIERGISLQPHHPNNAWCVARAARNGLVEAMEVMLDHGAGVDSFCLGHFRITALARAIDWAVPASVEVLLRRGASYTGDVAVDLHGQTILHHVARNPNLDVIKVLIDAKLIGLDPNAVDNDGLTAEGCFNALQETIEGVRPAFMHLLADLKLGMSRPYEAALYQANEEDIFYDAVEKH</sequence>
<name>A0A6G1J454_9PLEO</name>
<dbReference type="Proteomes" id="UP000799291">
    <property type="component" value="Unassembled WGS sequence"/>
</dbReference>
<dbReference type="AlphaFoldDB" id="A0A6G1J454"/>
<feature type="repeat" description="ANK" evidence="3">
    <location>
        <begin position="370"/>
        <end position="402"/>
    </location>
</feature>
<protein>
    <submittedName>
        <fullName evidence="5">Ankyrin</fullName>
    </submittedName>
</protein>
<dbReference type="PROSITE" id="PS50297">
    <property type="entry name" value="ANK_REP_REGION"/>
    <property type="match status" value="3"/>
</dbReference>